<keyword evidence="3" id="KW-1185">Reference proteome</keyword>
<dbReference type="OrthoDB" id="329514at2"/>
<organism evidence="2 3">
    <name type="scientific">Parapedobacter koreensis</name>
    <dbReference type="NCBI Taxonomy" id="332977"/>
    <lineage>
        <taxon>Bacteria</taxon>
        <taxon>Pseudomonadati</taxon>
        <taxon>Bacteroidota</taxon>
        <taxon>Sphingobacteriia</taxon>
        <taxon>Sphingobacteriales</taxon>
        <taxon>Sphingobacteriaceae</taxon>
        <taxon>Parapedobacter</taxon>
    </lineage>
</organism>
<feature type="transmembrane region" description="Helical" evidence="1">
    <location>
        <begin position="85"/>
        <end position="110"/>
    </location>
</feature>
<evidence type="ECO:0000313" key="3">
    <source>
        <dbReference type="Proteomes" id="UP000198916"/>
    </source>
</evidence>
<sequence>MYPTLLLLHSFARWAVLILIVYSIYRAAAGLISNRPFAKTDNAFRHWTATAAHIQLMIGMLLYTQSPLVSSFWHHYRTAFHDLNLTFYGLIHSALMLAAIVLLTIGSAMAKRKPTDVEKFRTMLVWFSVALLIIFIAIPWPFSPLSGRPYLRTF</sequence>
<accession>A0A1H7EV54</accession>
<proteinExistence type="predicted"/>
<dbReference type="Proteomes" id="UP000198916">
    <property type="component" value="Unassembled WGS sequence"/>
</dbReference>
<reference evidence="3" key="1">
    <citation type="submission" date="2016-10" db="EMBL/GenBank/DDBJ databases">
        <authorList>
            <person name="Varghese N."/>
            <person name="Submissions S."/>
        </authorList>
    </citation>
    <scope>NUCLEOTIDE SEQUENCE [LARGE SCALE GENOMIC DNA]</scope>
    <source>
        <strain evidence="3">Jip14</strain>
    </source>
</reference>
<feature type="transmembrane region" description="Helical" evidence="1">
    <location>
        <begin position="6"/>
        <end position="25"/>
    </location>
</feature>
<feature type="transmembrane region" description="Helical" evidence="1">
    <location>
        <begin position="46"/>
        <end position="65"/>
    </location>
</feature>
<dbReference type="STRING" id="332977.SAMN05421740_10127"/>
<dbReference type="RefSeq" id="WP_090601829.1">
    <property type="nucleotide sequence ID" value="NZ_FNZR01000001.1"/>
</dbReference>
<name>A0A1H7EV54_9SPHI</name>
<dbReference type="EMBL" id="FNZR01000001">
    <property type="protein sequence ID" value="SEK17739.1"/>
    <property type="molecule type" value="Genomic_DNA"/>
</dbReference>
<dbReference type="AlphaFoldDB" id="A0A1H7EV54"/>
<protein>
    <recommendedName>
        <fullName evidence="4">Cytochrome B</fullName>
    </recommendedName>
</protein>
<evidence type="ECO:0008006" key="4">
    <source>
        <dbReference type="Google" id="ProtNLM"/>
    </source>
</evidence>
<keyword evidence="1" id="KW-0472">Membrane</keyword>
<keyword evidence="1" id="KW-0812">Transmembrane</keyword>
<evidence type="ECO:0000313" key="2">
    <source>
        <dbReference type="EMBL" id="SEK17739.1"/>
    </source>
</evidence>
<evidence type="ECO:0000256" key="1">
    <source>
        <dbReference type="SAM" id="Phobius"/>
    </source>
</evidence>
<gene>
    <name evidence="2" type="ORF">SAMN05421740_10127</name>
</gene>
<keyword evidence="1" id="KW-1133">Transmembrane helix</keyword>
<feature type="transmembrane region" description="Helical" evidence="1">
    <location>
        <begin position="122"/>
        <end position="142"/>
    </location>
</feature>